<dbReference type="Proteomes" id="UP000298433">
    <property type="component" value="Unassembled WGS sequence"/>
</dbReference>
<dbReference type="AlphaFoldDB" id="A0A4R8XIY7"/>
<dbReference type="EMBL" id="SOGN01000059">
    <property type="protein sequence ID" value="TFC77170.1"/>
    <property type="molecule type" value="Genomic_DNA"/>
</dbReference>
<dbReference type="InterPro" id="IPR041698">
    <property type="entry name" value="Methyltransf_25"/>
</dbReference>
<accession>A0A4R8XIY7</accession>
<sequence>MAIDLGCGEGAETRHLLTAGWTVHAVDADPGSEARVREGLGPEEQARLTFHRARFEELPELPPADLVYAGFSLPFCDPAAFPDLWARIRGTLQPGAWFAGEFFGPHDDWAGRADMNFHDRGQVDALLAGLHVVGLVEDDRPGRSAFGPRHWHLFHVIAHTPAPRQDERPVCG</sequence>
<protein>
    <submittedName>
        <fullName evidence="2">Class I SAM-dependent methyltransferase</fullName>
    </submittedName>
</protein>
<name>A0A4R8XIY7_9MICO</name>
<feature type="domain" description="Methyltransferase" evidence="1">
    <location>
        <begin position="3"/>
        <end position="95"/>
    </location>
</feature>
<dbReference type="InterPro" id="IPR029063">
    <property type="entry name" value="SAM-dependent_MTases_sf"/>
</dbReference>
<dbReference type="Pfam" id="PF13649">
    <property type="entry name" value="Methyltransf_25"/>
    <property type="match status" value="1"/>
</dbReference>
<evidence type="ECO:0000313" key="3">
    <source>
        <dbReference type="Proteomes" id="UP000298433"/>
    </source>
</evidence>
<dbReference type="GO" id="GO:0008168">
    <property type="term" value="F:methyltransferase activity"/>
    <property type="evidence" value="ECO:0007669"/>
    <property type="project" value="UniProtKB-KW"/>
</dbReference>
<gene>
    <name evidence="2" type="ORF">E3T23_13575</name>
</gene>
<dbReference type="SUPFAM" id="SSF53335">
    <property type="entry name" value="S-adenosyl-L-methionine-dependent methyltransferases"/>
    <property type="match status" value="1"/>
</dbReference>
<evidence type="ECO:0000313" key="2">
    <source>
        <dbReference type="EMBL" id="TFC77170.1"/>
    </source>
</evidence>
<dbReference type="OrthoDB" id="9804312at2"/>
<reference evidence="2 3" key="1">
    <citation type="submission" date="2019-03" db="EMBL/GenBank/DDBJ databases">
        <title>Genomics of glacier-inhabiting Cryobacterium strains.</title>
        <authorList>
            <person name="Liu Q."/>
            <person name="Xin Y.-H."/>
        </authorList>
    </citation>
    <scope>NUCLEOTIDE SEQUENCE [LARGE SCALE GENOMIC DNA]</scope>
    <source>
        <strain evidence="2 3">TMT2-48-2</strain>
    </source>
</reference>
<keyword evidence="2" id="KW-0489">Methyltransferase</keyword>
<keyword evidence="2" id="KW-0808">Transferase</keyword>
<dbReference type="CDD" id="cd02440">
    <property type="entry name" value="AdoMet_MTases"/>
    <property type="match status" value="1"/>
</dbReference>
<proteinExistence type="predicted"/>
<organism evidence="2 3">
    <name type="scientific">Cryobacterium cheniae</name>
    <dbReference type="NCBI Taxonomy" id="1259262"/>
    <lineage>
        <taxon>Bacteria</taxon>
        <taxon>Bacillati</taxon>
        <taxon>Actinomycetota</taxon>
        <taxon>Actinomycetes</taxon>
        <taxon>Micrococcales</taxon>
        <taxon>Microbacteriaceae</taxon>
        <taxon>Cryobacterium</taxon>
    </lineage>
</organism>
<dbReference type="Gene3D" id="3.40.50.150">
    <property type="entry name" value="Vaccinia Virus protein VP39"/>
    <property type="match status" value="1"/>
</dbReference>
<comment type="caution">
    <text evidence="2">The sequence shown here is derived from an EMBL/GenBank/DDBJ whole genome shotgun (WGS) entry which is preliminary data.</text>
</comment>
<dbReference type="GO" id="GO:0032259">
    <property type="term" value="P:methylation"/>
    <property type="evidence" value="ECO:0007669"/>
    <property type="project" value="UniProtKB-KW"/>
</dbReference>
<evidence type="ECO:0000259" key="1">
    <source>
        <dbReference type="Pfam" id="PF13649"/>
    </source>
</evidence>
<keyword evidence="3" id="KW-1185">Reference proteome</keyword>